<dbReference type="InterPro" id="IPR033326">
    <property type="entry name" value="BAH1"/>
</dbReference>
<dbReference type="PANTHER" id="PTHR46764:SF2">
    <property type="entry name" value="E3 UBIQUITIN-PROTEIN LIGASE BAH1-LIKE-RELATED"/>
    <property type="match status" value="1"/>
</dbReference>
<evidence type="ECO:0000256" key="1">
    <source>
        <dbReference type="ARBA" id="ARBA00022723"/>
    </source>
</evidence>
<keyword evidence="1" id="KW-0479">Metal-binding</keyword>
<dbReference type="OrthoDB" id="6105938at2759"/>
<evidence type="ECO:0000313" key="7">
    <source>
        <dbReference type="Proteomes" id="UP000187406"/>
    </source>
</evidence>
<sequence>MSLMLPSSIKLEYDLTCAICLEAVFNPYALSCGHLFCKLCACSPASVMILEGLKAASLGSKCPVCREVC</sequence>
<evidence type="ECO:0000256" key="4">
    <source>
        <dbReference type="PROSITE-ProRule" id="PRU00175"/>
    </source>
</evidence>
<name>A0A1Q3DFG6_CEPFO</name>
<protein>
    <submittedName>
        <fullName evidence="6">Zf-C3HC4_2 domain-containing protein</fullName>
    </submittedName>
</protein>
<evidence type="ECO:0000313" key="6">
    <source>
        <dbReference type="EMBL" id="GAV91224.1"/>
    </source>
</evidence>
<dbReference type="Pfam" id="PF13445">
    <property type="entry name" value="zf-RING_UBOX"/>
    <property type="match status" value="1"/>
</dbReference>
<dbReference type="Gene3D" id="3.30.40.10">
    <property type="entry name" value="Zinc/RING finger domain, C3HC4 (zinc finger)"/>
    <property type="match status" value="1"/>
</dbReference>
<gene>
    <name evidence="6" type="ORF">CFOL_v3_34623</name>
</gene>
<dbReference type="Proteomes" id="UP000187406">
    <property type="component" value="Unassembled WGS sequence"/>
</dbReference>
<dbReference type="GO" id="GO:0140096">
    <property type="term" value="F:catalytic activity, acting on a protein"/>
    <property type="evidence" value="ECO:0007669"/>
    <property type="project" value="UniProtKB-ARBA"/>
</dbReference>
<keyword evidence="3" id="KW-0862">Zinc</keyword>
<proteinExistence type="predicted"/>
<evidence type="ECO:0000256" key="2">
    <source>
        <dbReference type="ARBA" id="ARBA00022771"/>
    </source>
</evidence>
<accession>A0A1Q3DFG6</accession>
<dbReference type="AlphaFoldDB" id="A0A1Q3DFG6"/>
<dbReference type="STRING" id="3775.A0A1Q3DFG6"/>
<dbReference type="InterPro" id="IPR027370">
    <property type="entry name" value="Znf-RING_euk"/>
</dbReference>
<comment type="caution">
    <text evidence="6">The sequence shown here is derived from an EMBL/GenBank/DDBJ whole genome shotgun (WGS) entry which is preliminary data.</text>
</comment>
<dbReference type="GO" id="GO:0008270">
    <property type="term" value="F:zinc ion binding"/>
    <property type="evidence" value="ECO:0007669"/>
    <property type="project" value="UniProtKB-KW"/>
</dbReference>
<dbReference type="PANTHER" id="PTHR46764">
    <property type="entry name" value="E3 UBIQUITIN-PROTEIN LIGASE BAH1"/>
    <property type="match status" value="1"/>
</dbReference>
<keyword evidence="2 4" id="KW-0863">Zinc-finger</keyword>
<dbReference type="PROSITE" id="PS50089">
    <property type="entry name" value="ZF_RING_2"/>
    <property type="match status" value="1"/>
</dbReference>
<dbReference type="InterPro" id="IPR013083">
    <property type="entry name" value="Znf_RING/FYVE/PHD"/>
</dbReference>
<evidence type="ECO:0000259" key="5">
    <source>
        <dbReference type="PROSITE" id="PS50089"/>
    </source>
</evidence>
<dbReference type="EMBL" id="BDDD01007112">
    <property type="protein sequence ID" value="GAV91224.1"/>
    <property type="molecule type" value="Genomic_DNA"/>
</dbReference>
<organism evidence="6 7">
    <name type="scientific">Cephalotus follicularis</name>
    <name type="common">Albany pitcher plant</name>
    <dbReference type="NCBI Taxonomy" id="3775"/>
    <lineage>
        <taxon>Eukaryota</taxon>
        <taxon>Viridiplantae</taxon>
        <taxon>Streptophyta</taxon>
        <taxon>Embryophyta</taxon>
        <taxon>Tracheophyta</taxon>
        <taxon>Spermatophyta</taxon>
        <taxon>Magnoliopsida</taxon>
        <taxon>eudicotyledons</taxon>
        <taxon>Gunneridae</taxon>
        <taxon>Pentapetalae</taxon>
        <taxon>rosids</taxon>
        <taxon>fabids</taxon>
        <taxon>Oxalidales</taxon>
        <taxon>Cephalotaceae</taxon>
        <taxon>Cephalotus</taxon>
    </lineage>
</organism>
<dbReference type="InterPro" id="IPR017907">
    <property type="entry name" value="Znf_RING_CS"/>
</dbReference>
<dbReference type="InterPro" id="IPR001841">
    <property type="entry name" value="Znf_RING"/>
</dbReference>
<dbReference type="SMART" id="SM00184">
    <property type="entry name" value="RING"/>
    <property type="match status" value="1"/>
</dbReference>
<keyword evidence="7" id="KW-1185">Reference proteome</keyword>
<dbReference type="InParanoid" id="A0A1Q3DFG6"/>
<evidence type="ECO:0000256" key="3">
    <source>
        <dbReference type="ARBA" id="ARBA00022833"/>
    </source>
</evidence>
<dbReference type="SUPFAM" id="SSF57850">
    <property type="entry name" value="RING/U-box"/>
    <property type="match status" value="1"/>
</dbReference>
<feature type="domain" description="RING-type" evidence="5">
    <location>
        <begin position="17"/>
        <end position="66"/>
    </location>
</feature>
<dbReference type="PROSITE" id="PS00518">
    <property type="entry name" value="ZF_RING_1"/>
    <property type="match status" value="1"/>
</dbReference>
<reference evidence="7" key="1">
    <citation type="submission" date="2016-04" db="EMBL/GenBank/DDBJ databases">
        <title>Cephalotus genome sequencing.</title>
        <authorList>
            <person name="Fukushima K."/>
            <person name="Hasebe M."/>
            <person name="Fang X."/>
        </authorList>
    </citation>
    <scope>NUCLEOTIDE SEQUENCE [LARGE SCALE GENOMIC DNA]</scope>
    <source>
        <strain evidence="7">cv. St1</strain>
    </source>
</reference>